<comment type="caution">
    <text evidence="7">The sequence shown here is derived from an EMBL/GenBank/DDBJ whole genome shotgun (WGS) entry which is preliminary data.</text>
</comment>
<evidence type="ECO:0000313" key="7">
    <source>
        <dbReference type="EMBL" id="MFB9375692.1"/>
    </source>
</evidence>
<dbReference type="InterPro" id="IPR023753">
    <property type="entry name" value="FAD/NAD-binding_dom"/>
</dbReference>
<sequence>MAAPVSPPRILVVGGGGPDGGLAGPAVAAALARRLAPREASISLVRPPAPVTDLDLLADVVVGALRPSRVSRELSETDLAADLAAVEELPGRLAHLDHTHRVARWRPVSGPERALHYDVLVLATPPRPPVGHEVPADLTELADATGAEELRHRLEAALDRADASRDPEVRDRALTVVVRGAGTPAVRLAAACVHVLRQGALSRNSLRRTDVRVLLRCPGPLLPTDPDFGVEVGARLRDVGVEVRIEGADGSGTPEAADVRVALPAAGADAGGPVVLDADLAALRTEPSLDADLRLTGLDAAWGIPGGGGPRAVRHAAEAVAANVVAELHGGRSEDYRAPTALPVVGLTPGRGLARVAGLTVAGRAAGALDRVRTLVELPTARRRAAVLGGWARGGWASRRSGRTGRDAVPVDPFVAAAPGVEA</sequence>
<dbReference type="Pfam" id="PF07992">
    <property type="entry name" value="Pyr_redox_2"/>
    <property type="match status" value="1"/>
</dbReference>
<dbReference type="RefSeq" id="WP_380140077.1">
    <property type="nucleotide sequence ID" value="NZ_JBHLUI010000012.1"/>
</dbReference>
<evidence type="ECO:0000256" key="4">
    <source>
        <dbReference type="ARBA" id="ARBA00022827"/>
    </source>
</evidence>
<dbReference type="PANTHER" id="PTHR42913">
    <property type="entry name" value="APOPTOSIS-INDUCING FACTOR 1"/>
    <property type="match status" value="1"/>
</dbReference>
<evidence type="ECO:0000256" key="2">
    <source>
        <dbReference type="ARBA" id="ARBA00005272"/>
    </source>
</evidence>
<organism evidence="7 8">
    <name type="scientific">Kineococcus gynurae</name>
    <dbReference type="NCBI Taxonomy" id="452979"/>
    <lineage>
        <taxon>Bacteria</taxon>
        <taxon>Bacillati</taxon>
        <taxon>Actinomycetota</taxon>
        <taxon>Actinomycetes</taxon>
        <taxon>Kineosporiales</taxon>
        <taxon>Kineosporiaceae</taxon>
        <taxon>Kineococcus</taxon>
    </lineage>
</organism>
<dbReference type="Gene3D" id="3.50.50.100">
    <property type="match status" value="1"/>
</dbReference>
<evidence type="ECO:0000259" key="6">
    <source>
        <dbReference type="Pfam" id="PF07992"/>
    </source>
</evidence>
<keyword evidence="3" id="KW-0285">Flavoprotein</keyword>
<evidence type="ECO:0000256" key="3">
    <source>
        <dbReference type="ARBA" id="ARBA00022630"/>
    </source>
</evidence>
<evidence type="ECO:0000256" key="1">
    <source>
        <dbReference type="ARBA" id="ARBA00001974"/>
    </source>
</evidence>
<name>A0ABV5LNN3_9ACTN</name>
<accession>A0ABV5LNN3</accession>
<evidence type="ECO:0000313" key="8">
    <source>
        <dbReference type="Proteomes" id="UP001589748"/>
    </source>
</evidence>
<dbReference type="EMBL" id="JBHMDM010000001">
    <property type="protein sequence ID" value="MFB9375692.1"/>
    <property type="molecule type" value="Genomic_DNA"/>
</dbReference>
<proteinExistence type="inferred from homology"/>
<keyword evidence="5" id="KW-0560">Oxidoreductase</keyword>
<keyword evidence="4" id="KW-0274">FAD</keyword>
<dbReference type="SUPFAM" id="SSF51905">
    <property type="entry name" value="FAD/NAD(P)-binding domain"/>
    <property type="match status" value="1"/>
</dbReference>
<dbReference type="InterPro" id="IPR051169">
    <property type="entry name" value="NADH-Q_oxidoreductase"/>
</dbReference>
<reference evidence="7 8" key="1">
    <citation type="submission" date="2024-09" db="EMBL/GenBank/DDBJ databases">
        <authorList>
            <person name="Sun Q."/>
            <person name="Mori K."/>
        </authorList>
    </citation>
    <scope>NUCLEOTIDE SEQUENCE [LARGE SCALE GENOMIC DNA]</scope>
    <source>
        <strain evidence="7 8">TISTR 1856</strain>
    </source>
</reference>
<keyword evidence="8" id="KW-1185">Reference proteome</keyword>
<evidence type="ECO:0000256" key="5">
    <source>
        <dbReference type="ARBA" id="ARBA00023002"/>
    </source>
</evidence>
<dbReference type="Proteomes" id="UP001589748">
    <property type="component" value="Unassembled WGS sequence"/>
</dbReference>
<gene>
    <name evidence="7" type="ORF">ACFFVI_01805</name>
</gene>
<comment type="cofactor">
    <cofactor evidence="1">
        <name>FAD</name>
        <dbReference type="ChEBI" id="CHEBI:57692"/>
    </cofactor>
</comment>
<protein>
    <submittedName>
        <fullName evidence="7">FAD-dependent oxidoreductase</fullName>
    </submittedName>
</protein>
<dbReference type="PANTHER" id="PTHR42913:SF3">
    <property type="entry name" value="64 KDA MITOCHONDRIAL NADH DEHYDROGENASE (EUROFUNG)"/>
    <property type="match status" value="1"/>
</dbReference>
<dbReference type="InterPro" id="IPR036188">
    <property type="entry name" value="FAD/NAD-bd_sf"/>
</dbReference>
<comment type="similarity">
    <text evidence="2">Belongs to the NADH dehydrogenase family.</text>
</comment>
<feature type="domain" description="FAD/NAD(P)-binding" evidence="6">
    <location>
        <begin position="10"/>
        <end position="245"/>
    </location>
</feature>